<evidence type="ECO:0000259" key="7">
    <source>
        <dbReference type="PROSITE" id="PS50090"/>
    </source>
</evidence>
<dbReference type="SMART" id="SM00717">
    <property type="entry name" value="SANT"/>
    <property type="match status" value="1"/>
</dbReference>
<keyword evidence="9" id="KW-1185">Reference proteome</keyword>
<dbReference type="PANTHER" id="PTHR21654:SF84">
    <property type="entry name" value="SI:DKEY-66I24.7"/>
    <property type="match status" value="1"/>
</dbReference>
<evidence type="ECO:0000256" key="6">
    <source>
        <dbReference type="SAM" id="MobiDB-lite"/>
    </source>
</evidence>
<dbReference type="EMBL" id="CP144696">
    <property type="protein sequence ID" value="WVZ12409.1"/>
    <property type="molecule type" value="Genomic_DNA"/>
</dbReference>
<proteinExistence type="predicted"/>
<feature type="region of interest" description="Disordered" evidence="6">
    <location>
        <begin position="202"/>
        <end position="274"/>
    </location>
</feature>
<dbReference type="PROSITE" id="PS50090">
    <property type="entry name" value="MYB_LIKE"/>
    <property type="match status" value="1"/>
</dbReference>
<evidence type="ECO:0000313" key="8">
    <source>
        <dbReference type="EMBL" id="WVZ12409.1"/>
    </source>
</evidence>
<feature type="compositionally biased region" description="Acidic residues" evidence="6">
    <location>
        <begin position="226"/>
        <end position="240"/>
    </location>
</feature>
<dbReference type="GO" id="GO:0005634">
    <property type="term" value="C:nucleus"/>
    <property type="evidence" value="ECO:0007669"/>
    <property type="project" value="UniProtKB-SubCell"/>
</dbReference>
<dbReference type="InterPro" id="IPR044822">
    <property type="entry name" value="Myb_DNA-bind_4"/>
</dbReference>
<protein>
    <recommendedName>
        <fullName evidence="7">Myb-like domain-containing protein</fullName>
    </recommendedName>
</protein>
<evidence type="ECO:0000256" key="3">
    <source>
        <dbReference type="ARBA" id="ARBA00023125"/>
    </source>
</evidence>
<keyword evidence="3" id="KW-0238">DNA-binding</keyword>
<dbReference type="CDD" id="cd12203">
    <property type="entry name" value="GT1"/>
    <property type="match status" value="1"/>
</dbReference>
<keyword evidence="2" id="KW-0805">Transcription regulation</keyword>
<dbReference type="GO" id="GO:0003677">
    <property type="term" value="F:DNA binding"/>
    <property type="evidence" value="ECO:0007669"/>
    <property type="project" value="UniProtKB-KW"/>
</dbReference>
<comment type="subcellular location">
    <subcellularLocation>
        <location evidence="1">Nucleus</location>
    </subcellularLocation>
</comment>
<dbReference type="GO" id="GO:0006355">
    <property type="term" value="P:regulation of DNA-templated transcription"/>
    <property type="evidence" value="ECO:0007669"/>
    <property type="project" value="UniProtKB-ARBA"/>
</dbReference>
<organism evidence="8 9">
    <name type="scientific">Vigna mungo</name>
    <name type="common">Black gram</name>
    <name type="synonym">Phaseolus mungo</name>
    <dbReference type="NCBI Taxonomy" id="3915"/>
    <lineage>
        <taxon>Eukaryota</taxon>
        <taxon>Viridiplantae</taxon>
        <taxon>Streptophyta</taxon>
        <taxon>Embryophyta</taxon>
        <taxon>Tracheophyta</taxon>
        <taxon>Spermatophyta</taxon>
        <taxon>Magnoliopsida</taxon>
        <taxon>eudicotyledons</taxon>
        <taxon>Gunneridae</taxon>
        <taxon>Pentapetalae</taxon>
        <taxon>rosids</taxon>
        <taxon>fabids</taxon>
        <taxon>Fabales</taxon>
        <taxon>Fabaceae</taxon>
        <taxon>Papilionoideae</taxon>
        <taxon>50 kb inversion clade</taxon>
        <taxon>NPAAA clade</taxon>
        <taxon>indigoferoid/millettioid clade</taxon>
        <taxon>Phaseoleae</taxon>
        <taxon>Vigna</taxon>
    </lineage>
</organism>
<evidence type="ECO:0000256" key="4">
    <source>
        <dbReference type="ARBA" id="ARBA00023163"/>
    </source>
</evidence>
<dbReference type="Pfam" id="PF13837">
    <property type="entry name" value="Myb_DNA-bind_4"/>
    <property type="match status" value="1"/>
</dbReference>
<sequence>MFGGGGEDAFAARLGMVTPSLMNPATSLVMSGEVSAAVREERGPAQPQWSQQETREFIAIRAELERDFTASKRNKTLWEVVSSKMRERGFRRSPEQCKCKWKNLVNRYKGWEGICWDCGLDSTEWPIYNGPCLMQGMSRVESWLTVQAFGMVTTALDHIIYDVSGYRGKETSDPEHSRQCPFFEELHAVFTQRAHNMQRLLLESETRSAQTKKGVKRSSGDRSSEELSEDDDEVEYDSEEEKPSRSNTRKRKVDKVGTDKTSSRANNPSNAVNSSIQEMLKEFFQHQLRMEMQWREMMERRAHERQLFEQEWRQSMEKLERERLIIEQAWREREEQRRMREESRAEKRDALLTTLLNKLINESN</sequence>
<evidence type="ECO:0000313" key="9">
    <source>
        <dbReference type="Proteomes" id="UP001374535"/>
    </source>
</evidence>
<evidence type="ECO:0000256" key="5">
    <source>
        <dbReference type="ARBA" id="ARBA00023242"/>
    </source>
</evidence>
<dbReference type="FunFam" id="1.10.10.60:FF:000032">
    <property type="entry name" value="Zinc finger and SCAN domain-containing 20"/>
    <property type="match status" value="1"/>
</dbReference>
<dbReference type="Proteomes" id="UP001374535">
    <property type="component" value="Chromosome 5"/>
</dbReference>
<name>A0AAQ3S1S0_VIGMU</name>
<feature type="compositionally biased region" description="Polar residues" evidence="6">
    <location>
        <begin position="263"/>
        <end position="274"/>
    </location>
</feature>
<evidence type="ECO:0000256" key="2">
    <source>
        <dbReference type="ARBA" id="ARBA00023015"/>
    </source>
</evidence>
<dbReference type="PANTHER" id="PTHR21654">
    <property type="entry name" value="FI21293P1"/>
    <property type="match status" value="1"/>
</dbReference>
<keyword evidence="5" id="KW-0539">Nucleus</keyword>
<feature type="domain" description="Myb-like" evidence="7">
    <location>
        <begin position="49"/>
        <end position="105"/>
    </location>
</feature>
<dbReference type="InterPro" id="IPR001005">
    <property type="entry name" value="SANT/Myb"/>
</dbReference>
<accession>A0AAQ3S1S0</accession>
<dbReference type="AlphaFoldDB" id="A0AAQ3S1S0"/>
<reference evidence="8 9" key="1">
    <citation type="journal article" date="2023" name="Life. Sci Alliance">
        <title>Evolutionary insights into 3D genome organization and epigenetic landscape of Vigna mungo.</title>
        <authorList>
            <person name="Junaid A."/>
            <person name="Singh B."/>
            <person name="Bhatia S."/>
        </authorList>
    </citation>
    <scope>NUCLEOTIDE SEQUENCE [LARGE SCALE GENOMIC DNA]</scope>
    <source>
        <strain evidence="8">Urdbean</strain>
    </source>
</reference>
<gene>
    <name evidence="8" type="ORF">V8G54_016939</name>
</gene>
<dbReference type="Gene3D" id="1.10.10.60">
    <property type="entry name" value="Homeodomain-like"/>
    <property type="match status" value="1"/>
</dbReference>
<keyword evidence="4" id="KW-0804">Transcription</keyword>
<evidence type="ECO:0000256" key="1">
    <source>
        <dbReference type="ARBA" id="ARBA00004123"/>
    </source>
</evidence>